<proteinExistence type="predicted"/>
<accession>A0A836GI02</accession>
<dbReference type="EMBL" id="JAFEUZ010000036">
    <property type="protein sequence ID" value="KAG5464238.1"/>
    <property type="molecule type" value="Genomic_DNA"/>
</dbReference>
<name>A0A836GI02_9TRYP</name>
<feature type="region of interest" description="Disordered" evidence="1">
    <location>
        <begin position="144"/>
        <end position="164"/>
    </location>
</feature>
<gene>
    <name evidence="2" type="ORF">LSCM1_00419</name>
</gene>
<reference evidence="2 3" key="1">
    <citation type="submission" date="2021-03" db="EMBL/GenBank/DDBJ databases">
        <title>Leishmania (Mundinia) martiniquensis Genome sequencing and assembly.</title>
        <authorList>
            <person name="Almutairi H."/>
            <person name="Gatherer D."/>
        </authorList>
    </citation>
    <scope>NUCLEOTIDE SEQUENCE [LARGE SCALE GENOMIC DNA]</scope>
    <source>
        <strain evidence="2">LSCM1</strain>
    </source>
</reference>
<dbReference type="KEGG" id="lmat:92510582"/>
<dbReference type="OrthoDB" id="273299at2759"/>
<evidence type="ECO:0000313" key="3">
    <source>
        <dbReference type="Proteomes" id="UP000673552"/>
    </source>
</evidence>
<dbReference type="Proteomes" id="UP000673552">
    <property type="component" value="Chromosome 36"/>
</dbReference>
<protein>
    <submittedName>
        <fullName evidence="2">Uncharacterized protein</fullName>
    </submittedName>
</protein>
<keyword evidence="3" id="KW-1185">Reference proteome</keyword>
<organism evidence="2 3">
    <name type="scientific">Leishmania martiniquensis</name>
    <dbReference type="NCBI Taxonomy" id="1580590"/>
    <lineage>
        <taxon>Eukaryota</taxon>
        <taxon>Discoba</taxon>
        <taxon>Euglenozoa</taxon>
        <taxon>Kinetoplastea</taxon>
        <taxon>Metakinetoplastina</taxon>
        <taxon>Trypanosomatida</taxon>
        <taxon>Trypanosomatidae</taxon>
        <taxon>Leishmaniinae</taxon>
        <taxon>Leishmania</taxon>
    </lineage>
</organism>
<evidence type="ECO:0000313" key="2">
    <source>
        <dbReference type="EMBL" id="KAG5464238.1"/>
    </source>
</evidence>
<dbReference type="AlphaFoldDB" id="A0A836GI02"/>
<dbReference type="RefSeq" id="XP_067174175.1">
    <property type="nucleotide sequence ID" value="XM_067318070.1"/>
</dbReference>
<sequence>MLGEDLHIGFYAEDAYAAYVTDLATSLGLIPHCRSARGATLEVVFTGPFLDLPAYEEAVRQGKLPPYTEVPWDIAEERGVQSAAAASRAVTLYGWIEKLNAGRKVQLMERLFQAAELGEAIDATNTAHEANHAAQCASASTSAPLAAELEGTENRSGTPPPLPPLKSSRYCIAGTLDFLLHLSSCNVPMGEGSIALDSPSADACDQGSTDFAGDVDDRARAARACRDALERRDDVALARNAVNAVIKCAQMAEDHPGEVASVLADEEGGVEYIQFSG</sequence>
<evidence type="ECO:0000256" key="1">
    <source>
        <dbReference type="SAM" id="MobiDB-lite"/>
    </source>
</evidence>
<comment type="caution">
    <text evidence="2">The sequence shown here is derived from an EMBL/GenBank/DDBJ whole genome shotgun (WGS) entry which is preliminary data.</text>
</comment>
<dbReference type="GeneID" id="92510582"/>